<dbReference type="AlphaFoldDB" id="A0A0V1MAJ7"/>
<dbReference type="Proteomes" id="UP000054843">
    <property type="component" value="Unassembled WGS sequence"/>
</dbReference>
<organism evidence="1 2">
    <name type="scientific">Trichinella papuae</name>
    <dbReference type="NCBI Taxonomy" id="268474"/>
    <lineage>
        <taxon>Eukaryota</taxon>
        <taxon>Metazoa</taxon>
        <taxon>Ecdysozoa</taxon>
        <taxon>Nematoda</taxon>
        <taxon>Enoplea</taxon>
        <taxon>Dorylaimia</taxon>
        <taxon>Trichinellida</taxon>
        <taxon>Trichinellidae</taxon>
        <taxon>Trichinella</taxon>
    </lineage>
</organism>
<comment type="caution">
    <text evidence="1">The sequence shown here is derived from an EMBL/GenBank/DDBJ whole genome shotgun (WGS) entry which is preliminary data.</text>
</comment>
<sequence length="85" mass="9632">MLGWQSAAIMSLCDVINEWLYGKLTPLHLQMCTKALAGPVSPFRLKATKYTKRGAQLQRWQYNIADDTRQTANAMGKEIAQLTQF</sequence>
<evidence type="ECO:0000313" key="1">
    <source>
        <dbReference type="EMBL" id="KRZ68623.1"/>
    </source>
</evidence>
<dbReference type="EMBL" id="JYDO01000159">
    <property type="protein sequence ID" value="KRZ68623.1"/>
    <property type="molecule type" value="Genomic_DNA"/>
</dbReference>
<gene>
    <name evidence="1" type="ORF">T10_865</name>
</gene>
<protein>
    <submittedName>
        <fullName evidence="1">Uncharacterized protein</fullName>
    </submittedName>
</protein>
<reference evidence="1 2" key="1">
    <citation type="submission" date="2015-01" db="EMBL/GenBank/DDBJ databases">
        <title>Evolution of Trichinella species and genotypes.</title>
        <authorList>
            <person name="Korhonen P.K."/>
            <person name="Edoardo P."/>
            <person name="Giuseppe L.R."/>
            <person name="Gasser R.B."/>
        </authorList>
    </citation>
    <scope>NUCLEOTIDE SEQUENCE [LARGE SCALE GENOMIC DNA]</scope>
    <source>
        <strain evidence="1">ISS1980</strain>
    </source>
</reference>
<proteinExistence type="predicted"/>
<accession>A0A0V1MAJ7</accession>
<evidence type="ECO:0000313" key="2">
    <source>
        <dbReference type="Proteomes" id="UP000054843"/>
    </source>
</evidence>
<keyword evidence="2" id="KW-1185">Reference proteome</keyword>
<name>A0A0V1MAJ7_9BILA</name>